<dbReference type="SMART" id="SM00409">
    <property type="entry name" value="IG"/>
    <property type="match status" value="2"/>
</dbReference>
<dbReference type="Proteomes" id="UP000830375">
    <property type="component" value="Unassembled WGS sequence"/>
</dbReference>
<evidence type="ECO:0000313" key="7">
    <source>
        <dbReference type="Proteomes" id="UP000830375"/>
    </source>
</evidence>
<name>A0ABQ8M4Y4_LABRO</name>
<protein>
    <submittedName>
        <fullName evidence="6">V-set domain-containing T-cell activation inhibitor 1</fullName>
    </submittedName>
</protein>
<dbReference type="PROSITE" id="PS50835">
    <property type="entry name" value="IG_LIKE"/>
    <property type="match status" value="2"/>
</dbReference>
<proteinExistence type="predicted"/>
<feature type="transmembrane region" description="Helical" evidence="4">
    <location>
        <begin position="355"/>
        <end position="378"/>
    </location>
</feature>
<accession>A0ABQ8M4Y4</accession>
<comment type="subcellular location">
    <subcellularLocation>
        <location evidence="1">Membrane</location>
    </subcellularLocation>
</comment>
<gene>
    <name evidence="6" type="ORF">H4Q32_009383</name>
</gene>
<comment type="caution">
    <text evidence="6">The sequence shown here is derived from an EMBL/GenBank/DDBJ whole genome shotgun (WGS) entry which is preliminary data.</text>
</comment>
<dbReference type="SMART" id="SM00406">
    <property type="entry name" value="IGv"/>
    <property type="match status" value="2"/>
</dbReference>
<feature type="domain" description="Ig-like" evidence="5">
    <location>
        <begin position="20"/>
        <end position="137"/>
    </location>
</feature>
<organism evidence="6 7">
    <name type="scientific">Labeo rohita</name>
    <name type="common">Indian major carp</name>
    <name type="synonym">Cyprinus rohita</name>
    <dbReference type="NCBI Taxonomy" id="84645"/>
    <lineage>
        <taxon>Eukaryota</taxon>
        <taxon>Metazoa</taxon>
        <taxon>Chordata</taxon>
        <taxon>Craniata</taxon>
        <taxon>Vertebrata</taxon>
        <taxon>Euteleostomi</taxon>
        <taxon>Actinopterygii</taxon>
        <taxon>Neopterygii</taxon>
        <taxon>Teleostei</taxon>
        <taxon>Ostariophysi</taxon>
        <taxon>Cypriniformes</taxon>
        <taxon>Cyprinidae</taxon>
        <taxon>Labeoninae</taxon>
        <taxon>Labeonini</taxon>
        <taxon>Labeo</taxon>
    </lineage>
</organism>
<evidence type="ECO:0000256" key="3">
    <source>
        <dbReference type="ARBA" id="ARBA00023319"/>
    </source>
</evidence>
<dbReference type="InterPro" id="IPR003599">
    <property type="entry name" value="Ig_sub"/>
</dbReference>
<keyword evidence="4" id="KW-0812">Transmembrane</keyword>
<dbReference type="InterPro" id="IPR007110">
    <property type="entry name" value="Ig-like_dom"/>
</dbReference>
<feature type="domain" description="Ig-like" evidence="5">
    <location>
        <begin position="140"/>
        <end position="253"/>
    </location>
</feature>
<keyword evidence="4" id="KW-1133">Transmembrane helix</keyword>
<evidence type="ECO:0000256" key="1">
    <source>
        <dbReference type="ARBA" id="ARBA00004370"/>
    </source>
</evidence>
<dbReference type="InterPro" id="IPR013783">
    <property type="entry name" value="Ig-like_fold"/>
</dbReference>
<dbReference type="SUPFAM" id="SSF48726">
    <property type="entry name" value="Immunoglobulin"/>
    <property type="match status" value="2"/>
</dbReference>
<dbReference type="InterPro" id="IPR013106">
    <property type="entry name" value="Ig_V-set"/>
</dbReference>
<dbReference type="Gene3D" id="2.60.40.10">
    <property type="entry name" value="Immunoglobulins"/>
    <property type="match status" value="3"/>
</dbReference>
<dbReference type="EMBL" id="JACTAM010000013">
    <property type="protein sequence ID" value="KAI2657949.1"/>
    <property type="molecule type" value="Genomic_DNA"/>
</dbReference>
<dbReference type="InterPro" id="IPR036179">
    <property type="entry name" value="Ig-like_dom_sf"/>
</dbReference>
<dbReference type="PANTHER" id="PTHR24100:SF145">
    <property type="entry name" value="CD276 ANTIGEN"/>
    <property type="match status" value="1"/>
</dbReference>
<dbReference type="InterPro" id="IPR003598">
    <property type="entry name" value="Ig_sub2"/>
</dbReference>
<evidence type="ECO:0000313" key="6">
    <source>
        <dbReference type="EMBL" id="KAI2657949.1"/>
    </source>
</evidence>
<dbReference type="InterPro" id="IPR050504">
    <property type="entry name" value="IgSF_BTN/MOG"/>
</dbReference>
<dbReference type="SMART" id="SM00408">
    <property type="entry name" value="IGc2"/>
    <property type="match status" value="2"/>
</dbReference>
<keyword evidence="7" id="KW-1185">Reference proteome</keyword>
<keyword evidence="2 4" id="KW-0472">Membrane</keyword>
<evidence type="ECO:0000256" key="4">
    <source>
        <dbReference type="SAM" id="Phobius"/>
    </source>
</evidence>
<dbReference type="Pfam" id="PF07686">
    <property type="entry name" value="V-set"/>
    <property type="match status" value="2"/>
</dbReference>
<dbReference type="PANTHER" id="PTHR24100">
    <property type="entry name" value="BUTYROPHILIN"/>
    <property type="match status" value="1"/>
</dbReference>
<evidence type="ECO:0000259" key="5">
    <source>
        <dbReference type="PROSITE" id="PS50835"/>
    </source>
</evidence>
<reference evidence="6 7" key="1">
    <citation type="submission" date="2022-01" db="EMBL/GenBank/DDBJ databases">
        <title>A high-quality chromosome-level genome assembly of rohu carp, Labeo rohita.</title>
        <authorList>
            <person name="Arick M.A. II"/>
            <person name="Hsu C.-Y."/>
            <person name="Magbanua Z."/>
            <person name="Pechanova O."/>
            <person name="Grover C."/>
            <person name="Miller E."/>
            <person name="Thrash A."/>
            <person name="Ezzel L."/>
            <person name="Alam S."/>
            <person name="Benzie J."/>
            <person name="Hamilton M."/>
            <person name="Karsi A."/>
            <person name="Lawrence M.L."/>
            <person name="Peterson D.G."/>
        </authorList>
    </citation>
    <scope>NUCLEOTIDE SEQUENCE [LARGE SCALE GENOMIC DNA]</scope>
    <source>
        <strain evidence="7">BAU-BD-2019</strain>
        <tissue evidence="6">Blood</tissue>
    </source>
</reference>
<sequence length="388" mass="43699">MLHCHGKCLSFHNASKCSHPLFSASFEVITPNKHLLAIRGRPAILGCEFTPDTDLSNLVVTWQRQEDSRVVHSFYYLHDQLDRQSSNYQKRTSLYSSELGKGNASLIIAAVSPKDAGWYLCIVSNTKGTGRALMQVTCGASFEVITPNKHLLAIRGRPAILGCEFTPDTDLSNLVVTWQRQEDSRVVHSFYYKQDQLDRQSSKYQNRTSLYSSELGKGNASLIIAAVSPKDAGWYLCIVSNTKGTGRALMQVTYGAYYSEPRISILVNSSALKVQFETEGFPKPEVTWLGEHNQNLSCHMEIYGQTEDGLYFIKSIFEAQKPVVNVTFTLKNHLLNQNLHRPVFLSYDKDTTDHMIIALVFLTVICFLLITGIFWLAIKKQKKQTPSL</sequence>
<keyword evidence="3" id="KW-0393">Immunoglobulin domain</keyword>
<evidence type="ECO:0000256" key="2">
    <source>
        <dbReference type="ARBA" id="ARBA00023136"/>
    </source>
</evidence>